<protein>
    <submittedName>
        <fullName evidence="3">Uncharacterized protein</fullName>
    </submittedName>
</protein>
<accession>A0A9P8AGW3</accession>
<dbReference type="Proteomes" id="UP000790833">
    <property type="component" value="Unassembled WGS sequence"/>
</dbReference>
<evidence type="ECO:0000256" key="1">
    <source>
        <dbReference type="SAM" id="Coils"/>
    </source>
</evidence>
<dbReference type="OrthoDB" id="4082794at2759"/>
<feature type="compositionally biased region" description="Polar residues" evidence="2">
    <location>
        <begin position="14"/>
        <end position="26"/>
    </location>
</feature>
<comment type="caution">
    <text evidence="3">The sequence shown here is derived from an EMBL/GenBank/DDBJ whole genome shotgun (WGS) entry which is preliminary data.</text>
</comment>
<evidence type="ECO:0000256" key="2">
    <source>
        <dbReference type="SAM" id="MobiDB-lite"/>
    </source>
</evidence>
<organism evidence="3 4">
    <name type="scientific">Scheffersomyces spartinae</name>
    <dbReference type="NCBI Taxonomy" id="45513"/>
    <lineage>
        <taxon>Eukaryota</taxon>
        <taxon>Fungi</taxon>
        <taxon>Dikarya</taxon>
        <taxon>Ascomycota</taxon>
        <taxon>Saccharomycotina</taxon>
        <taxon>Pichiomycetes</taxon>
        <taxon>Debaryomycetaceae</taxon>
        <taxon>Scheffersomyces</taxon>
    </lineage>
</organism>
<name>A0A9P8AGW3_9ASCO</name>
<sequence>MSFDKENLGGEMSSPLSHKTLKSISPNRPGKLSFVHSDNLDEHLNTIHHSHKDIQDQLYNIEVQTKQTSVDIDQLFNRLKNNNENLNRVLENISSYSKEVITEGNATKKDISNIFSRFDSIEALNQKVCDEVGTSSTDLKHQLETLSTKFDFTKSDIVANLDIQSGTIQDISEALTSLSQTIGSSDSNSDLEFKLLQALNLILPKLLAMEELIKASSKSSSSSLDNAEILELSKSIKILAESRFNLDHQKEIVEPIISEFRNVKLDDKSTLLLQGIFQKLDNYKSEGDLTANLLNKLSMQLNEKDAQIQSLEAKIEQQNAILLGLTQRLALKDSIQTLQSKHDILENKYNLMCRQYQEKYDELLKIQNDFQLLKKTLDTDYFKKIANVKDLHFEQMSRLLTSLELPKKSGTSLSKRIVSTPIVMPSLDEVNNSDGEF</sequence>
<reference evidence="3" key="1">
    <citation type="submission" date="2021-03" db="EMBL/GenBank/DDBJ databases">
        <authorList>
            <person name="Palmer J.M."/>
        </authorList>
    </citation>
    <scope>NUCLEOTIDE SEQUENCE</scope>
    <source>
        <strain evidence="3">ARV_011</strain>
    </source>
</reference>
<dbReference type="GeneID" id="66116023"/>
<dbReference type="EMBL" id="JAHMUF010000022">
    <property type="protein sequence ID" value="KAG7191860.1"/>
    <property type="molecule type" value="Genomic_DNA"/>
</dbReference>
<evidence type="ECO:0000313" key="3">
    <source>
        <dbReference type="EMBL" id="KAG7191860.1"/>
    </source>
</evidence>
<feature type="region of interest" description="Disordered" evidence="2">
    <location>
        <begin position="1"/>
        <end position="28"/>
    </location>
</feature>
<keyword evidence="4" id="KW-1185">Reference proteome</keyword>
<dbReference type="AlphaFoldDB" id="A0A9P8AGW3"/>
<feature type="coiled-coil region" evidence="1">
    <location>
        <begin position="294"/>
        <end position="348"/>
    </location>
</feature>
<proteinExistence type="predicted"/>
<keyword evidence="1" id="KW-0175">Coiled coil</keyword>
<feature type="coiled-coil region" evidence="1">
    <location>
        <begin position="72"/>
        <end position="99"/>
    </location>
</feature>
<evidence type="ECO:0000313" key="4">
    <source>
        <dbReference type="Proteomes" id="UP000790833"/>
    </source>
</evidence>
<gene>
    <name evidence="3" type="ORF">KQ657_002649</name>
</gene>
<dbReference type="RefSeq" id="XP_043047412.1">
    <property type="nucleotide sequence ID" value="XM_043193403.1"/>
</dbReference>